<sequence>MNPNLNTHFNPRRVAIVGASEKGLWTAGFLKNCAGEHSKIIEEVVLVNPRRSEVFGRRCWPTLSDVPGGIDHVIALVNASLLPSVVSECVDLGIKAITAVASGLEDGSEQSQRANSYIRNVCLENNITLQGPNCYGFNNYSGAFLSRYGVDHAAIPGSIAVVAHSGQVGAAIADSAVARGIKLSHLVSSGNELVLDTNDYIEYFLDEQVKVIACFLEQIPDPNRFLKLSHRALAAGVPIVVIVTGKTEAARRIAASHTGAIAGADAVTNAFLRRAGCVRVDSPEELVETAGLLASRGIPDGDRVFFCGFSGGAAELYAEEAHETRLRFVQPSDATKDRIADATGLERSAIHNPLDMTLDGARNFAALIEALATDPEVDILVAQGQPLRGGISDSRAAIREPREQAFSEALAKSGSYGLLHETGDCQPGIEVFSHEPPECVHYVFGMTGIKALSRAVEYSQLRAEVLGQDFETKPAVGSQGLSAGRTFTESESKDILAEYGLPVSRDFVARSADEAAALCSRVGYPLVMKVHSPDVAHKSDVGGVRLGISTEVEARVAFDDILSAVSAACPDASVDGVLMSREAPPAVEAFIGVTVDPVLGPAVVVGLGGVFIEIFADVATRMAPVSSVEARQMIRELKSWPLFCGARGQDALDIDALAEAVADVSQFAVDNRSAVTELDVNPVFVYPNGGGVLAVDALIQT</sequence>
<accession>A0A2N6PHC8</accession>
<feature type="domain" description="ATP-grasp" evidence="3">
    <location>
        <begin position="493"/>
        <end position="529"/>
    </location>
</feature>
<dbReference type="PROSITE" id="PS50975">
    <property type="entry name" value="ATP_GRASP"/>
    <property type="match status" value="1"/>
</dbReference>
<comment type="similarity">
    <text evidence="1">In the N-terminal section; belongs to the acetate CoA ligase alpha subunit family.</text>
</comment>
<dbReference type="SMART" id="SM00881">
    <property type="entry name" value="CoA_binding"/>
    <property type="match status" value="1"/>
</dbReference>
<gene>
    <name evidence="4" type="ORF">CJ198_06875</name>
</gene>
<dbReference type="EMBL" id="PNFZ01000003">
    <property type="protein sequence ID" value="PMB98090.1"/>
    <property type="molecule type" value="Genomic_DNA"/>
</dbReference>
<keyword evidence="5" id="KW-1185">Reference proteome</keyword>
<dbReference type="Gene3D" id="3.30.470.20">
    <property type="entry name" value="ATP-grasp fold, B domain"/>
    <property type="match status" value="1"/>
</dbReference>
<dbReference type="GO" id="GO:0005524">
    <property type="term" value="F:ATP binding"/>
    <property type="evidence" value="ECO:0007669"/>
    <property type="project" value="UniProtKB-UniRule"/>
</dbReference>
<dbReference type="PANTHER" id="PTHR42793">
    <property type="entry name" value="COA BINDING DOMAIN CONTAINING PROTEIN"/>
    <property type="match status" value="1"/>
</dbReference>
<dbReference type="InterPro" id="IPR003781">
    <property type="entry name" value="CoA-bd"/>
</dbReference>
<evidence type="ECO:0000259" key="3">
    <source>
        <dbReference type="PROSITE" id="PS50975"/>
    </source>
</evidence>
<dbReference type="Pfam" id="PF13607">
    <property type="entry name" value="Succ_CoA_lig"/>
    <property type="match status" value="1"/>
</dbReference>
<dbReference type="AlphaFoldDB" id="A0A2N6PHC8"/>
<protein>
    <recommendedName>
        <fullName evidence="3">ATP-grasp domain-containing protein</fullName>
    </recommendedName>
</protein>
<dbReference type="InterPro" id="IPR036291">
    <property type="entry name" value="NAD(P)-bd_dom_sf"/>
</dbReference>
<dbReference type="InterPro" id="IPR011761">
    <property type="entry name" value="ATP-grasp"/>
</dbReference>
<dbReference type="SUPFAM" id="SSF56059">
    <property type="entry name" value="Glutathione synthetase ATP-binding domain-like"/>
    <property type="match status" value="1"/>
</dbReference>
<dbReference type="SUPFAM" id="SSF52210">
    <property type="entry name" value="Succinyl-CoA synthetase domains"/>
    <property type="match status" value="2"/>
</dbReference>
<name>A0A2N6PHC8_9MICO</name>
<evidence type="ECO:0000256" key="2">
    <source>
        <dbReference type="PROSITE-ProRule" id="PRU00409"/>
    </source>
</evidence>
<dbReference type="InterPro" id="IPR016102">
    <property type="entry name" value="Succinyl-CoA_synth-like"/>
</dbReference>
<organism evidence="4 5">
    <name type="scientific">Brevibacterium luteolum</name>
    <dbReference type="NCBI Taxonomy" id="199591"/>
    <lineage>
        <taxon>Bacteria</taxon>
        <taxon>Bacillati</taxon>
        <taxon>Actinomycetota</taxon>
        <taxon>Actinomycetes</taxon>
        <taxon>Micrococcales</taxon>
        <taxon>Brevibacteriaceae</taxon>
        <taxon>Brevibacterium</taxon>
    </lineage>
</organism>
<dbReference type="Pfam" id="PF13380">
    <property type="entry name" value="CoA_binding_2"/>
    <property type="match status" value="1"/>
</dbReference>
<reference evidence="4 5" key="1">
    <citation type="submission" date="2017-09" db="EMBL/GenBank/DDBJ databases">
        <title>Bacterial strain isolated from the female urinary microbiota.</title>
        <authorList>
            <person name="Thomas-White K."/>
            <person name="Kumar N."/>
            <person name="Forster S."/>
            <person name="Putonti C."/>
            <person name="Lawley T."/>
            <person name="Wolfe A.J."/>
        </authorList>
    </citation>
    <scope>NUCLEOTIDE SEQUENCE [LARGE SCALE GENOMIC DNA]</scope>
    <source>
        <strain evidence="4 5">UMB0680</strain>
    </source>
</reference>
<keyword evidence="2" id="KW-0067">ATP-binding</keyword>
<dbReference type="SUPFAM" id="SSF51735">
    <property type="entry name" value="NAD(P)-binding Rossmann-fold domains"/>
    <property type="match status" value="1"/>
</dbReference>
<proteinExistence type="inferred from homology"/>
<dbReference type="Gene3D" id="3.30.1490.20">
    <property type="entry name" value="ATP-grasp fold, A domain"/>
    <property type="match status" value="1"/>
</dbReference>
<dbReference type="FunFam" id="3.30.1490.20:FF:000020">
    <property type="entry name" value="Protein lysine acetyltransferase"/>
    <property type="match status" value="1"/>
</dbReference>
<dbReference type="OrthoDB" id="190266at2"/>
<dbReference type="Gene3D" id="3.40.50.720">
    <property type="entry name" value="NAD(P)-binding Rossmann-like Domain"/>
    <property type="match status" value="1"/>
</dbReference>
<comment type="caution">
    <text evidence="4">The sequence shown here is derived from an EMBL/GenBank/DDBJ whole genome shotgun (WGS) entry which is preliminary data.</text>
</comment>
<keyword evidence="2" id="KW-0547">Nucleotide-binding</keyword>
<dbReference type="RefSeq" id="WP_102161887.1">
    <property type="nucleotide sequence ID" value="NZ_PNFZ01000003.1"/>
</dbReference>
<dbReference type="InterPro" id="IPR032875">
    <property type="entry name" value="Succ_CoA_lig_flav_dom"/>
</dbReference>
<dbReference type="Proteomes" id="UP000235703">
    <property type="component" value="Unassembled WGS sequence"/>
</dbReference>
<evidence type="ECO:0000313" key="4">
    <source>
        <dbReference type="EMBL" id="PMB98090.1"/>
    </source>
</evidence>
<dbReference type="PANTHER" id="PTHR42793:SF1">
    <property type="entry name" value="PEPTIDYL-LYSINE N-ACETYLTRANSFERASE PATZ"/>
    <property type="match status" value="1"/>
</dbReference>
<dbReference type="GO" id="GO:0046872">
    <property type="term" value="F:metal ion binding"/>
    <property type="evidence" value="ECO:0007669"/>
    <property type="project" value="InterPro"/>
</dbReference>
<evidence type="ECO:0000313" key="5">
    <source>
        <dbReference type="Proteomes" id="UP000235703"/>
    </source>
</evidence>
<dbReference type="Pfam" id="PF13549">
    <property type="entry name" value="ATP-grasp_5"/>
    <property type="match status" value="1"/>
</dbReference>
<dbReference type="InterPro" id="IPR013815">
    <property type="entry name" value="ATP_grasp_subdomain_1"/>
</dbReference>
<evidence type="ECO:0000256" key="1">
    <source>
        <dbReference type="ARBA" id="ARBA00060888"/>
    </source>
</evidence>
<dbReference type="Gene3D" id="3.40.50.261">
    <property type="entry name" value="Succinyl-CoA synthetase domains"/>
    <property type="match status" value="1"/>
</dbReference>